<gene>
    <name evidence="1" type="ORF">A3F35_02510</name>
</gene>
<sequence length="61" mass="6714">MAAVKAAALPGIFEARTESSLKFLSKPKQFGFSPIELRTHASRHITKSNLNFQSKLKQPSA</sequence>
<dbReference type="EMBL" id="MHCZ01000019">
    <property type="protein sequence ID" value="OGY29843.1"/>
    <property type="molecule type" value="Genomic_DNA"/>
</dbReference>
<evidence type="ECO:0000313" key="1">
    <source>
        <dbReference type="EMBL" id="OGY29843.1"/>
    </source>
</evidence>
<proteinExistence type="predicted"/>
<dbReference type="AlphaFoldDB" id="A0A1G1WQ61"/>
<dbReference type="Proteomes" id="UP000178068">
    <property type="component" value="Unassembled WGS sequence"/>
</dbReference>
<dbReference type="STRING" id="1802603.A3F35_02510"/>
<organism evidence="1 2">
    <name type="scientific">Candidatus Woykebacteria bacterium RIFCSPHIGHO2_12_FULL_45_10</name>
    <dbReference type="NCBI Taxonomy" id="1802603"/>
    <lineage>
        <taxon>Bacteria</taxon>
        <taxon>Candidatus Woykeibacteriota</taxon>
    </lineage>
</organism>
<evidence type="ECO:0000313" key="2">
    <source>
        <dbReference type="Proteomes" id="UP000178068"/>
    </source>
</evidence>
<accession>A0A1G1WQ61</accession>
<name>A0A1G1WQ61_9BACT</name>
<comment type="caution">
    <text evidence="1">The sequence shown here is derived from an EMBL/GenBank/DDBJ whole genome shotgun (WGS) entry which is preliminary data.</text>
</comment>
<protein>
    <submittedName>
        <fullName evidence="1">Uncharacterized protein</fullName>
    </submittedName>
</protein>
<reference evidence="1 2" key="1">
    <citation type="journal article" date="2016" name="Nat. Commun.">
        <title>Thousands of microbial genomes shed light on interconnected biogeochemical processes in an aquifer system.</title>
        <authorList>
            <person name="Anantharaman K."/>
            <person name="Brown C.T."/>
            <person name="Hug L.A."/>
            <person name="Sharon I."/>
            <person name="Castelle C.J."/>
            <person name="Probst A.J."/>
            <person name="Thomas B.C."/>
            <person name="Singh A."/>
            <person name="Wilkins M.J."/>
            <person name="Karaoz U."/>
            <person name="Brodie E.L."/>
            <person name="Williams K.H."/>
            <person name="Hubbard S.S."/>
            <person name="Banfield J.F."/>
        </authorList>
    </citation>
    <scope>NUCLEOTIDE SEQUENCE [LARGE SCALE GENOMIC DNA]</scope>
</reference>